<reference evidence="1 2" key="1">
    <citation type="submission" date="2017-09" db="EMBL/GenBank/DDBJ databases">
        <title>Depth-based differentiation of microbial function through sediment-hosted aquifers and enrichment of novel symbionts in the deep terrestrial subsurface.</title>
        <authorList>
            <person name="Probst A.J."/>
            <person name="Ladd B."/>
            <person name="Jarett J.K."/>
            <person name="Geller-Mcgrath D.E."/>
            <person name="Sieber C.M."/>
            <person name="Emerson J.B."/>
            <person name="Anantharaman K."/>
            <person name="Thomas B.C."/>
            <person name="Malmstrom R."/>
            <person name="Stieglmeier M."/>
            <person name="Klingl A."/>
            <person name="Woyke T."/>
            <person name="Ryan C.M."/>
            <person name="Banfield J.F."/>
        </authorList>
    </citation>
    <scope>NUCLEOTIDE SEQUENCE [LARGE SCALE GENOMIC DNA]</scope>
    <source>
        <strain evidence="1">CG23_combo_of_CG06-09_8_20_14_all_41_10</strain>
    </source>
</reference>
<dbReference type="GO" id="GO:0005829">
    <property type="term" value="C:cytosol"/>
    <property type="evidence" value="ECO:0007669"/>
    <property type="project" value="TreeGrafter"/>
</dbReference>
<dbReference type="InterPro" id="IPR005268">
    <property type="entry name" value="CHP00725"/>
</dbReference>
<evidence type="ECO:0000313" key="1">
    <source>
        <dbReference type="EMBL" id="PIP18728.1"/>
    </source>
</evidence>
<dbReference type="PANTHER" id="PTHR43393:SF3">
    <property type="entry name" value="LYSINE DECARBOXYLASE-LIKE PROTEIN"/>
    <property type="match status" value="1"/>
</dbReference>
<dbReference type="InterPro" id="IPR052341">
    <property type="entry name" value="LOG_family_nucleotidases"/>
</dbReference>
<dbReference type="EMBL" id="PCRK01000172">
    <property type="protein sequence ID" value="PIP18728.1"/>
    <property type="molecule type" value="Genomic_DNA"/>
</dbReference>
<name>A0A2G9YHL3_9BACT</name>
<accession>A0A2G9YHL3</accession>
<dbReference type="Proteomes" id="UP000231292">
    <property type="component" value="Unassembled WGS sequence"/>
</dbReference>
<dbReference type="PANTHER" id="PTHR43393">
    <property type="entry name" value="CYTOKININ RIBOSIDE 5'-MONOPHOSPHATE PHOSPHORIBOHYDROLASE"/>
    <property type="match status" value="1"/>
</dbReference>
<dbReference type="Pfam" id="PF18306">
    <property type="entry name" value="LDcluster4"/>
    <property type="match status" value="1"/>
</dbReference>
<proteinExistence type="predicted"/>
<dbReference type="AlphaFoldDB" id="A0A2G9YHL3"/>
<dbReference type="NCBIfam" id="TIGR00725">
    <property type="entry name" value="TIGR00725 family protein"/>
    <property type="match status" value="1"/>
</dbReference>
<organism evidence="1 2">
    <name type="scientific">Candidatus Sherwoodlollariibacterium unditelluris</name>
    <dbReference type="NCBI Taxonomy" id="1974757"/>
    <lineage>
        <taxon>Bacteria</taxon>
        <taxon>Pseudomonadati</taxon>
        <taxon>Candidatus Omnitrophota</taxon>
        <taxon>Candidatus Sherwoodlollariibacterium</taxon>
    </lineage>
</organism>
<dbReference type="InterPro" id="IPR041164">
    <property type="entry name" value="LDcluster4"/>
</dbReference>
<sequence>MRKKIVGVIGGHRCTVEVEQLAQGLGKKLAKVVGILVSGGLSGTMKAVCQGFKAGGGVTIGIIPGYDKNDANKYVDIVIPTGLGLARNVLVVKSADVVVALPGKAGTLSEIAYCLQFGIPVVSLKSWDIPGVAKVKTVRGAVDKVKQILKRGLNGN</sequence>
<protein>
    <submittedName>
        <fullName evidence="1">TIGR00725 family protein</fullName>
    </submittedName>
</protein>
<dbReference type="SUPFAM" id="SSF102405">
    <property type="entry name" value="MCP/YpsA-like"/>
    <property type="match status" value="1"/>
</dbReference>
<comment type="caution">
    <text evidence="1">The sequence shown here is derived from an EMBL/GenBank/DDBJ whole genome shotgun (WGS) entry which is preliminary data.</text>
</comment>
<evidence type="ECO:0000313" key="2">
    <source>
        <dbReference type="Proteomes" id="UP000231292"/>
    </source>
</evidence>
<gene>
    <name evidence="1" type="ORF">COX41_06720</name>
</gene>
<dbReference type="Gene3D" id="3.40.50.450">
    <property type="match status" value="1"/>
</dbReference>